<dbReference type="SMART" id="SM00671">
    <property type="entry name" value="SEL1"/>
    <property type="match status" value="4"/>
</dbReference>
<protein>
    <submittedName>
        <fullName evidence="2">TPR repeat protein</fullName>
    </submittedName>
</protein>
<dbReference type="PANTHER" id="PTHR11102:SF160">
    <property type="entry name" value="ERAD-ASSOCIATED E3 UBIQUITIN-PROTEIN LIGASE COMPONENT HRD3"/>
    <property type="match status" value="1"/>
</dbReference>
<dbReference type="SUPFAM" id="SSF81901">
    <property type="entry name" value="HCP-like"/>
    <property type="match status" value="1"/>
</dbReference>
<keyword evidence="1" id="KW-0732">Signal</keyword>
<dbReference type="Pfam" id="PF08238">
    <property type="entry name" value="Sel1"/>
    <property type="match status" value="4"/>
</dbReference>
<dbReference type="PANTHER" id="PTHR11102">
    <property type="entry name" value="SEL-1-LIKE PROTEIN"/>
    <property type="match status" value="1"/>
</dbReference>
<evidence type="ECO:0000313" key="3">
    <source>
        <dbReference type="Proteomes" id="UP001242480"/>
    </source>
</evidence>
<evidence type="ECO:0000256" key="1">
    <source>
        <dbReference type="SAM" id="SignalP"/>
    </source>
</evidence>
<dbReference type="Proteomes" id="UP001242480">
    <property type="component" value="Unassembled WGS sequence"/>
</dbReference>
<keyword evidence="3" id="KW-1185">Reference proteome</keyword>
<dbReference type="InterPro" id="IPR006597">
    <property type="entry name" value="Sel1-like"/>
</dbReference>
<dbReference type="InterPro" id="IPR050767">
    <property type="entry name" value="Sel1_AlgK"/>
</dbReference>
<dbReference type="Gene3D" id="1.25.40.10">
    <property type="entry name" value="Tetratricopeptide repeat domain"/>
    <property type="match status" value="2"/>
</dbReference>
<dbReference type="RefSeq" id="WP_307270372.1">
    <property type="nucleotide sequence ID" value="NZ_JAUSVX010000002.1"/>
</dbReference>
<feature type="signal peptide" evidence="1">
    <location>
        <begin position="1"/>
        <end position="30"/>
    </location>
</feature>
<name>A0ABU0J3B1_9HYPH</name>
<proteinExistence type="predicted"/>
<organism evidence="2 3">
    <name type="scientific">Labrys wisconsinensis</name>
    <dbReference type="NCBI Taxonomy" id="425677"/>
    <lineage>
        <taxon>Bacteria</taxon>
        <taxon>Pseudomonadati</taxon>
        <taxon>Pseudomonadota</taxon>
        <taxon>Alphaproteobacteria</taxon>
        <taxon>Hyphomicrobiales</taxon>
        <taxon>Xanthobacteraceae</taxon>
        <taxon>Labrys</taxon>
    </lineage>
</organism>
<sequence length="274" mass="29970">MRAFEALARLAGRAVPFGIAAMLTAAPALAFDGTQTPANDRTPMEAFKFGAKAYKAGDLAEASRALEFAAGKGHALAQWKLARMYSEGDGVPRDDLKAFEYYQQIVNAHADDSPDTAQARFVSSALVALGSYYLNGIPNTEVRSDPQRAIEMFQYAATYFGDSDAQYNLGRLFLDGTADRPRDPVMAARWLRLSADKGQHQAQAVLGHLLFAGEEDLPRQAARGLMYLTLARDAATSDADKWIVDLYNQAVSAATPDERQMGLAYLEQYLKNRS</sequence>
<dbReference type="EMBL" id="JAUSVX010000002">
    <property type="protein sequence ID" value="MDQ0468747.1"/>
    <property type="molecule type" value="Genomic_DNA"/>
</dbReference>
<accession>A0ABU0J3B1</accession>
<gene>
    <name evidence="2" type="ORF">QO011_001747</name>
</gene>
<feature type="chain" id="PRO_5046942891" evidence="1">
    <location>
        <begin position="31"/>
        <end position="274"/>
    </location>
</feature>
<reference evidence="2 3" key="1">
    <citation type="submission" date="2023-07" db="EMBL/GenBank/DDBJ databases">
        <title>Genomic Encyclopedia of Type Strains, Phase IV (KMG-IV): sequencing the most valuable type-strain genomes for metagenomic binning, comparative biology and taxonomic classification.</title>
        <authorList>
            <person name="Goeker M."/>
        </authorList>
    </citation>
    <scope>NUCLEOTIDE SEQUENCE [LARGE SCALE GENOMIC DNA]</scope>
    <source>
        <strain evidence="2 3">DSM 19619</strain>
    </source>
</reference>
<dbReference type="InterPro" id="IPR011990">
    <property type="entry name" value="TPR-like_helical_dom_sf"/>
</dbReference>
<comment type="caution">
    <text evidence="2">The sequence shown here is derived from an EMBL/GenBank/DDBJ whole genome shotgun (WGS) entry which is preliminary data.</text>
</comment>
<evidence type="ECO:0000313" key="2">
    <source>
        <dbReference type="EMBL" id="MDQ0468747.1"/>
    </source>
</evidence>